<dbReference type="Proteomes" id="UP000737402">
    <property type="component" value="Unassembled WGS sequence"/>
</dbReference>
<accession>A0ABS2NYW8</accession>
<organism evidence="2 3">
    <name type="scientific">Sutcliffiella tianshenii</name>
    <dbReference type="NCBI Taxonomy" id="1463404"/>
    <lineage>
        <taxon>Bacteria</taxon>
        <taxon>Bacillati</taxon>
        <taxon>Bacillota</taxon>
        <taxon>Bacilli</taxon>
        <taxon>Bacillales</taxon>
        <taxon>Bacillaceae</taxon>
        <taxon>Sutcliffiella</taxon>
    </lineage>
</organism>
<keyword evidence="1" id="KW-1133">Transmembrane helix</keyword>
<feature type="transmembrane region" description="Helical" evidence="1">
    <location>
        <begin position="6"/>
        <end position="21"/>
    </location>
</feature>
<comment type="caution">
    <text evidence="2">The sequence shown here is derived from an EMBL/GenBank/DDBJ whole genome shotgun (WGS) entry which is preliminary data.</text>
</comment>
<evidence type="ECO:0000256" key="1">
    <source>
        <dbReference type="SAM" id="Phobius"/>
    </source>
</evidence>
<keyword evidence="3" id="KW-1185">Reference proteome</keyword>
<dbReference type="EMBL" id="JAFBED010000003">
    <property type="protein sequence ID" value="MBM7619887.1"/>
    <property type="molecule type" value="Genomic_DNA"/>
</dbReference>
<dbReference type="RefSeq" id="WP_204415149.1">
    <property type="nucleotide sequence ID" value="NZ_JAFBED010000003.1"/>
</dbReference>
<keyword evidence="1" id="KW-0812">Transmembrane</keyword>
<name>A0ABS2NYW8_9BACI</name>
<evidence type="ECO:0000313" key="2">
    <source>
        <dbReference type="EMBL" id="MBM7619887.1"/>
    </source>
</evidence>
<evidence type="ECO:0000313" key="3">
    <source>
        <dbReference type="Proteomes" id="UP000737402"/>
    </source>
</evidence>
<reference evidence="2 3" key="1">
    <citation type="submission" date="2021-01" db="EMBL/GenBank/DDBJ databases">
        <title>Genomic Encyclopedia of Type Strains, Phase IV (KMG-IV): sequencing the most valuable type-strain genomes for metagenomic binning, comparative biology and taxonomic classification.</title>
        <authorList>
            <person name="Goeker M."/>
        </authorList>
    </citation>
    <scope>NUCLEOTIDE SEQUENCE [LARGE SCALE GENOMIC DNA]</scope>
    <source>
        <strain evidence="2 3">DSM 25879</strain>
    </source>
</reference>
<proteinExistence type="predicted"/>
<sequence>MDLWFYITVIVALSLIYYGYDKKKSYELQEKKVELEYLRLEIEMKKVEMGIPIEKDDTQKP</sequence>
<keyword evidence="1" id="KW-0472">Membrane</keyword>
<gene>
    <name evidence="2" type="ORF">JOC95_001739</name>
</gene>
<protein>
    <submittedName>
        <fullName evidence="2">Uncharacterized protein</fullName>
    </submittedName>
</protein>